<comment type="similarity">
    <text evidence="9 10">Belongs to the peptidase M15D family.</text>
</comment>
<keyword evidence="4 9" id="KW-0378">Hydrolase</keyword>
<reference evidence="11 12" key="1">
    <citation type="submission" date="2019-06" db="EMBL/GenBank/DDBJ databases">
        <authorList>
            <person name="Rodrigo-Torres L."/>
            <person name="Arahal R. D."/>
            <person name="Lucena T."/>
        </authorList>
    </citation>
    <scope>NUCLEOTIDE SEQUENCE [LARGE SCALE GENOMIC DNA]</scope>
    <source>
        <strain evidence="11 12">SB0023/3</strain>
    </source>
</reference>
<dbReference type="GO" id="GO:0006508">
    <property type="term" value="P:proteolysis"/>
    <property type="evidence" value="ECO:0007669"/>
    <property type="project" value="UniProtKB-KW"/>
</dbReference>
<dbReference type="PANTHER" id="PTHR43126:SF1">
    <property type="entry name" value="D-ALANYL-D-ALANINE DIPEPTIDASE"/>
    <property type="match status" value="1"/>
</dbReference>
<dbReference type="PIRSF" id="PIRSF026671">
    <property type="entry name" value="AA_dipeptidase"/>
    <property type="match status" value="1"/>
</dbReference>
<feature type="site" description="Transition state stabilizer" evidence="9">
    <location>
        <position position="110"/>
    </location>
</feature>
<evidence type="ECO:0000256" key="10">
    <source>
        <dbReference type="PIRNR" id="PIRNR026671"/>
    </source>
</evidence>
<protein>
    <recommendedName>
        <fullName evidence="9 10">D-alanyl-D-alanine dipeptidase</fullName>
        <shortName evidence="9 10">D-Ala-D-Ala dipeptidase</shortName>
        <ecNumber evidence="9 10">3.4.13.22</ecNumber>
    </recommendedName>
</protein>
<evidence type="ECO:0000256" key="7">
    <source>
        <dbReference type="ARBA" id="ARBA00023049"/>
    </source>
</evidence>
<feature type="active site" description="Proton donor/acceptor" evidence="9">
    <location>
        <position position="219"/>
    </location>
</feature>
<organism evidence="11 12">
    <name type="scientific">Methylobacterium symbioticum</name>
    <dbReference type="NCBI Taxonomy" id="2584084"/>
    <lineage>
        <taxon>Bacteria</taxon>
        <taxon>Pseudomonadati</taxon>
        <taxon>Pseudomonadota</taxon>
        <taxon>Alphaproteobacteria</taxon>
        <taxon>Hyphomicrobiales</taxon>
        <taxon>Methylobacteriaceae</taxon>
        <taxon>Methylobacterium</taxon>
    </lineage>
</organism>
<evidence type="ECO:0000256" key="3">
    <source>
        <dbReference type="ARBA" id="ARBA00022723"/>
    </source>
</evidence>
<accession>A0A509ECV7</accession>
<dbReference type="CDD" id="cd14817">
    <property type="entry name" value="D-Ala-D-Ala_dipeptidase_VanX"/>
    <property type="match status" value="1"/>
</dbReference>
<dbReference type="EMBL" id="CABFPH010000032">
    <property type="protein sequence ID" value="VUD72012.1"/>
    <property type="molecule type" value="Genomic_DNA"/>
</dbReference>
<keyword evidence="7 9" id="KW-0482">Metalloprotease</keyword>
<feature type="binding site" evidence="9">
    <location>
        <position position="155"/>
    </location>
    <ligand>
        <name>Zn(2+)</name>
        <dbReference type="ChEBI" id="CHEBI:29105"/>
        <note>catalytic</note>
    </ligand>
</feature>
<dbReference type="InterPro" id="IPR009045">
    <property type="entry name" value="Zn_M74/Hedgehog-like"/>
</dbReference>
<dbReference type="RefSeq" id="WP_244612698.1">
    <property type="nucleotide sequence ID" value="NZ_CABFPH010000032.1"/>
</dbReference>
<dbReference type="HAMAP" id="MF_01924">
    <property type="entry name" value="A_A_dipeptidase"/>
    <property type="match status" value="1"/>
</dbReference>
<dbReference type="InterPro" id="IPR000755">
    <property type="entry name" value="A_A_dipeptidase"/>
</dbReference>
<evidence type="ECO:0000256" key="4">
    <source>
        <dbReference type="ARBA" id="ARBA00022801"/>
    </source>
</evidence>
<evidence type="ECO:0000313" key="11">
    <source>
        <dbReference type="EMBL" id="VUD72012.1"/>
    </source>
</evidence>
<keyword evidence="2 9" id="KW-0645">Protease</keyword>
<dbReference type="Pfam" id="PF01427">
    <property type="entry name" value="Peptidase_M15"/>
    <property type="match status" value="1"/>
</dbReference>
<evidence type="ECO:0000256" key="5">
    <source>
        <dbReference type="ARBA" id="ARBA00022833"/>
    </source>
</evidence>
<dbReference type="GO" id="GO:0008237">
    <property type="term" value="F:metallopeptidase activity"/>
    <property type="evidence" value="ECO:0007669"/>
    <property type="project" value="UniProtKB-KW"/>
</dbReference>
<dbReference type="PANTHER" id="PTHR43126">
    <property type="entry name" value="D-ALANYL-D-ALANINE DIPEPTIDASE"/>
    <property type="match status" value="1"/>
</dbReference>
<sequence length="242" mass="26791">MHANHHHPALRLRANAARRRPCRKRAAILVPLILAGPAWAGPNLVDASRIVPGLATEIRYATGHNFVGRPIDGYEAPLCLLTPEAARALARAQDALARNGLGLKVFDCYRPLRAVAHFVRWARDLDDRVGEAEFYPEIDKRDLFRLGYIAERSSHARGSTVDITLIDRASGAELPMGTPFDLFSPRSGEGAELPSAERANRARLRAALEAAGFAPYPQEWWHFTLRDEPHRGPGFDVPVTAR</sequence>
<name>A0A509ECV7_9HYPH</name>
<dbReference type="GO" id="GO:0071555">
    <property type="term" value="P:cell wall organization"/>
    <property type="evidence" value="ECO:0007669"/>
    <property type="project" value="UniProtKB-KW"/>
</dbReference>
<evidence type="ECO:0000256" key="2">
    <source>
        <dbReference type="ARBA" id="ARBA00022670"/>
    </source>
</evidence>
<feature type="binding site" evidence="9">
    <location>
        <position position="162"/>
    </location>
    <ligand>
        <name>Zn(2+)</name>
        <dbReference type="ChEBI" id="CHEBI:29105"/>
        <note>catalytic</note>
    </ligand>
</feature>
<evidence type="ECO:0000256" key="6">
    <source>
        <dbReference type="ARBA" id="ARBA00022997"/>
    </source>
</evidence>
<dbReference type="Proteomes" id="UP000410984">
    <property type="component" value="Unassembled WGS sequence"/>
</dbReference>
<feature type="binding site" evidence="9">
    <location>
        <position position="222"/>
    </location>
    <ligand>
        <name>Zn(2+)</name>
        <dbReference type="ChEBI" id="CHEBI:29105"/>
        <note>catalytic</note>
    </ligand>
</feature>
<proteinExistence type="inferred from homology"/>
<keyword evidence="5 9" id="KW-0862">Zinc</keyword>
<evidence type="ECO:0000256" key="1">
    <source>
        <dbReference type="ARBA" id="ARBA00001362"/>
    </source>
</evidence>
<keyword evidence="12" id="KW-1185">Reference proteome</keyword>
<dbReference type="GO" id="GO:0160237">
    <property type="term" value="F:D-Ala-D-Ala dipeptidase activity"/>
    <property type="evidence" value="ECO:0007669"/>
    <property type="project" value="UniProtKB-EC"/>
</dbReference>
<evidence type="ECO:0000256" key="8">
    <source>
        <dbReference type="ARBA" id="ARBA00023316"/>
    </source>
</evidence>
<dbReference type="EC" id="3.4.13.22" evidence="9 10"/>
<evidence type="ECO:0000256" key="9">
    <source>
        <dbReference type="HAMAP-Rule" id="MF_01924"/>
    </source>
</evidence>
<dbReference type="AlphaFoldDB" id="A0A509ECV7"/>
<gene>
    <name evidence="11" type="primary">vanX</name>
    <name evidence="9" type="synonym">ddpX</name>
    <name evidence="11" type="ORF">MET9862_02606</name>
</gene>
<dbReference type="Gene3D" id="3.30.1380.10">
    <property type="match status" value="1"/>
</dbReference>
<comment type="catalytic activity">
    <reaction evidence="1 9 10">
        <text>D-alanyl-D-alanine + H2O = 2 D-alanine</text>
        <dbReference type="Rhea" id="RHEA:20661"/>
        <dbReference type="ChEBI" id="CHEBI:15377"/>
        <dbReference type="ChEBI" id="CHEBI:57416"/>
        <dbReference type="ChEBI" id="CHEBI:57822"/>
        <dbReference type="EC" id="3.4.13.22"/>
    </reaction>
</comment>
<keyword evidence="8 10" id="KW-0961">Cell wall biogenesis/degradation</keyword>
<keyword evidence="6 9" id="KW-0224">Dipeptidase</keyword>
<dbReference type="SUPFAM" id="SSF55166">
    <property type="entry name" value="Hedgehog/DD-peptidase"/>
    <property type="match status" value="1"/>
</dbReference>
<comment type="cofactor">
    <cofactor evidence="9">
        <name>Zn(2+)</name>
        <dbReference type="ChEBI" id="CHEBI:29105"/>
    </cofactor>
    <text evidence="9">Binds 1 zinc ion per subunit.</text>
</comment>
<comment type="function">
    <text evidence="9 10">Catalyzes hydrolysis of the D-alanyl-D-alanine dipeptide.</text>
</comment>
<dbReference type="GO" id="GO:0008270">
    <property type="term" value="F:zinc ion binding"/>
    <property type="evidence" value="ECO:0007669"/>
    <property type="project" value="UniProtKB-UniRule"/>
</dbReference>
<keyword evidence="3 9" id="KW-0479">Metal-binding</keyword>
<evidence type="ECO:0000313" key="12">
    <source>
        <dbReference type="Proteomes" id="UP000410984"/>
    </source>
</evidence>